<name>A0A2Z4BXQ9_CITBR</name>
<feature type="transmembrane region" description="Helical" evidence="1">
    <location>
        <begin position="293"/>
        <end position="311"/>
    </location>
</feature>
<reference evidence="4" key="1">
    <citation type="submission" date="2018-05" db="EMBL/GenBank/DDBJ databases">
        <authorList>
            <person name="Lanie J.A."/>
            <person name="Ng W.-L."/>
            <person name="Kazmierczak K.M."/>
            <person name="Andrzejewski T.M."/>
            <person name="Davidsen T.M."/>
            <person name="Wayne K.J."/>
            <person name="Tettelin H."/>
            <person name="Glass J.I."/>
            <person name="Rusch D."/>
            <person name="Podicherti R."/>
            <person name="Tsui H.-C.T."/>
            <person name="Winkler M.E."/>
        </authorList>
    </citation>
    <scope>NUCLEOTIDE SEQUENCE</scope>
    <source>
        <strain evidence="4">O8_G3518</strain>
    </source>
</reference>
<organism evidence="4">
    <name type="scientific">Citrobacter braakii</name>
    <dbReference type="NCBI Taxonomy" id="57706"/>
    <lineage>
        <taxon>Bacteria</taxon>
        <taxon>Pseudomonadati</taxon>
        <taxon>Pseudomonadota</taxon>
        <taxon>Gammaproteobacteria</taxon>
        <taxon>Enterobacterales</taxon>
        <taxon>Enterobacteriaceae</taxon>
        <taxon>Citrobacter</taxon>
        <taxon>Citrobacter freundii complex</taxon>
    </lineage>
</organism>
<feature type="transmembrane region" description="Helical" evidence="1">
    <location>
        <begin position="323"/>
        <end position="344"/>
    </location>
</feature>
<gene>
    <name evidence="4" type="primary">orf12</name>
</gene>
<sequence length="691" mass="80295">MNDLMRTCKNISLNNCSEYLIPLLIGFVFFGYVFNYDILDPENISWLTDDRFQSYIGWEFYRHTPWSFPIIGKTDYGIELSSSVVFTDSNPWLSIFFKIISPWLPDTFQFSGVWLLLCVILQSIVLWKIISLYTSELSIKILATMLMLFNPAWMARYGHLTLMAFFIFSSAIYLSLRFIKKDEMNNNKWLLLLCLGIGIHFYIFFIIFMNWFFVLIFALYCKKNTKREFIKYFILNVIVSSCMFYILGYLTVGSGSTVDGYGYFKANLLYPIIAGDYSKFIGLSFFHAGEYEGFNYLGLGFIILIFLNIILGKINPQQKTKKYLPLIIFSTVCFLLAISNIVAIGDKEFIIPIPDFILRICGNFRASGRFIWPVTIILYIYLIVLSTKLNGKWPKIILTVSLFIQIYDTSAGWQKSHEIMAKKSFAHSEFAEYKPLWENKISQYKTVRWFPTENSGSKWAIISYYTNLYKQKTDGVYFARVDNDKLFSLKERVLSELISGRYDYDTVYLMDKDYSEYFLLRDGDSVFKFKDIYVLMPHPKKCVSCYSKVNEVNKDENIDFSLNGIGNILLGKGWYSPESWGVWSQGAYSELILPDTSKTLRIAYEAFLAKDQHENVNVDFYCGQQFLIRTNIGFNSNRNIELSLEQCNKDNSGTFKINMIVDSPVHPKDVLEHNNDSRLIGIGLRNITISY</sequence>
<keyword evidence="1" id="KW-0812">Transmembrane</keyword>
<feature type="transmembrane region" description="Helical" evidence="1">
    <location>
        <begin position="232"/>
        <end position="252"/>
    </location>
</feature>
<dbReference type="InterPro" id="IPR058671">
    <property type="entry name" value="DUF6311_C"/>
</dbReference>
<feature type="transmembrane region" description="Helical" evidence="1">
    <location>
        <begin position="189"/>
        <end position="220"/>
    </location>
</feature>
<feature type="transmembrane region" description="Helical" evidence="1">
    <location>
        <begin position="154"/>
        <end position="174"/>
    </location>
</feature>
<evidence type="ECO:0000313" key="4">
    <source>
        <dbReference type="EMBL" id="AWU66617.1"/>
    </source>
</evidence>
<feature type="domain" description="DUF6311" evidence="2">
    <location>
        <begin position="24"/>
        <end position="410"/>
    </location>
</feature>
<evidence type="ECO:0000256" key="1">
    <source>
        <dbReference type="SAM" id="Phobius"/>
    </source>
</evidence>
<dbReference type="AlphaFoldDB" id="A0A2Z4BXQ9"/>
<proteinExistence type="predicted"/>
<keyword evidence="1" id="KW-1133">Transmembrane helix</keyword>
<accession>A0A2Z4BXQ9</accession>
<dbReference type="InterPro" id="IPR046278">
    <property type="entry name" value="DUF6311"/>
</dbReference>
<dbReference type="EMBL" id="MH325890">
    <property type="protein sequence ID" value="AWU66617.1"/>
    <property type="molecule type" value="Genomic_DNA"/>
</dbReference>
<protein>
    <submittedName>
        <fullName evidence="4">Uncharacterized protein</fullName>
    </submittedName>
</protein>
<keyword evidence="1" id="KW-0472">Membrane</keyword>
<feature type="domain" description="DUF6311" evidence="3">
    <location>
        <begin position="437"/>
        <end position="533"/>
    </location>
</feature>
<dbReference type="Pfam" id="PF19830">
    <property type="entry name" value="DUF6311"/>
    <property type="match status" value="1"/>
</dbReference>
<feature type="transmembrane region" description="Helical" evidence="1">
    <location>
        <begin position="113"/>
        <end position="133"/>
    </location>
</feature>
<evidence type="ECO:0000259" key="2">
    <source>
        <dbReference type="Pfam" id="PF19830"/>
    </source>
</evidence>
<feature type="transmembrane region" description="Helical" evidence="1">
    <location>
        <begin position="20"/>
        <end position="39"/>
    </location>
</feature>
<feature type="transmembrane region" description="Helical" evidence="1">
    <location>
        <begin position="364"/>
        <end position="384"/>
    </location>
</feature>
<dbReference type="RefSeq" id="WP_137379535.1">
    <property type="nucleotide sequence ID" value="NZ_CP099384.1"/>
</dbReference>
<dbReference type="Pfam" id="PF25853">
    <property type="entry name" value="DUF6311_C"/>
    <property type="match status" value="1"/>
</dbReference>
<evidence type="ECO:0000259" key="3">
    <source>
        <dbReference type="Pfam" id="PF25853"/>
    </source>
</evidence>